<evidence type="ECO:0000313" key="3">
    <source>
        <dbReference type="Proteomes" id="UP000050280"/>
    </source>
</evidence>
<dbReference type="EMBL" id="LDJX01000003">
    <property type="protein sequence ID" value="KPM32140.1"/>
    <property type="molecule type" value="Genomic_DNA"/>
</dbReference>
<dbReference type="OrthoDB" id="1179779at2"/>
<keyword evidence="1" id="KW-0812">Transmembrane</keyword>
<keyword evidence="1" id="KW-1133">Transmembrane helix</keyword>
<comment type="caution">
    <text evidence="2">The sequence shown here is derived from an EMBL/GenBank/DDBJ whole genome shotgun (WGS) entry which is preliminary data.</text>
</comment>
<name>A0A0N8H419_9FLAO</name>
<feature type="transmembrane region" description="Helical" evidence="1">
    <location>
        <begin position="32"/>
        <end position="54"/>
    </location>
</feature>
<organism evidence="2 3">
    <name type="scientific">Croceitalea dokdonensis DOKDO 023</name>
    <dbReference type="NCBI Taxonomy" id="1300341"/>
    <lineage>
        <taxon>Bacteria</taxon>
        <taxon>Pseudomonadati</taxon>
        <taxon>Bacteroidota</taxon>
        <taxon>Flavobacteriia</taxon>
        <taxon>Flavobacteriales</taxon>
        <taxon>Flavobacteriaceae</taxon>
        <taxon>Croceitalea</taxon>
    </lineage>
</organism>
<proteinExistence type="predicted"/>
<gene>
    <name evidence="2" type="ORF">I595_1789</name>
</gene>
<dbReference type="STRING" id="1300341.I595_1789"/>
<accession>A0A0N8H419</accession>
<dbReference type="RefSeq" id="WP_157449693.1">
    <property type="nucleotide sequence ID" value="NZ_LDJX01000003.1"/>
</dbReference>
<keyword evidence="1" id="KW-0472">Membrane</keyword>
<evidence type="ECO:0000256" key="1">
    <source>
        <dbReference type="SAM" id="Phobius"/>
    </source>
</evidence>
<dbReference type="AlphaFoldDB" id="A0A0N8H419"/>
<reference evidence="2 3" key="1">
    <citation type="submission" date="2015-09" db="EMBL/GenBank/DDBJ databases">
        <title>Genome sequence of the marine flavobacterium Croceitalea dokdonensis DOKDO 023 that contains proton- and sodium-pumping rhodopsins.</title>
        <authorList>
            <person name="Kwon S.-K."/>
            <person name="Lee H.K."/>
            <person name="Kwak M.-J."/>
            <person name="Kim J.F."/>
        </authorList>
    </citation>
    <scope>NUCLEOTIDE SEQUENCE [LARGE SCALE GENOMIC DNA]</scope>
    <source>
        <strain evidence="2 3">DOKDO 023</strain>
    </source>
</reference>
<evidence type="ECO:0000313" key="2">
    <source>
        <dbReference type="EMBL" id="KPM32140.1"/>
    </source>
</evidence>
<dbReference type="Proteomes" id="UP000050280">
    <property type="component" value="Unassembled WGS sequence"/>
</dbReference>
<keyword evidence="3" id="KW-1185">Reference proteome</keyword>
<sequence>MKQGEEDAKLVKEPKKPTQNYIFQKTKITRRALYIIIGFLIISILGVVVSGISFEV</sequence>
<protein>
    <submittedName>
        <fullName evidence="2">Uncharacterized protein</fullName>
    </submittedName>
</protein>